<feature type="compositionally biased region" description="Basic and acidic residues" evidence="5">
    <location>
        <begin position="179"/>
        <end position="201"/>
    </location>
</feature>
<dbReference type="GO" id="GO:0031123">
    <property type="term" value="P:RNA 3'-end processing"/>
    <property type="evidence" value="ECO:0007669"/>
    <property type="project" value="TreeGrafter"/>
</dbReference>
<dbReference type="GO" id="GO:0003729">
    <property type="term" value="F:mRNA binding"/>
    <property type="evidence" value="ECO:0007669"/>
    <property type="project" value="TreeGrafter"/>
</dbReference>
<dbReference type="Gene3D" id="1.10.1410.10">
    <property type="match status" value="1"/>
</dbReference>
<dbReference type="EMBL" id="JAOTPV010000009">
    <property type="protein sequence ID" value="KAJ4478411.1"/>
    <property type="molecule type" value="Genomic_DNA"/>
</dbReference>
<dbReference type="Pfam" id="PF03828">
    <property type="entry name" value="PAP_assoc"/>
    <property type="match status" value="1"/>
</dbReference>
<feature type="compositionally biased region" description="Basic and acidic residues" evidence="5">
    <location>
        <begin position="678"/>
        <end position="693"/>
    </location>
</feature>
<evidence type="ECO:0000256" key="1">
    <source>
        <dbReference type="ARBA" id="ARBA00008593"/>
    </source>
</evidence>
<feature type="compositionally biased region" description="Low complexity" evidence="5">
    <location>
        <begin position="34"/>
        <end position="45"/>
    </location>
</feature>
<comment type="similarity">
    <text evidence="1">Belongs to the DNA polymerase type-B-like family.</text>
</comment>
<dbReference type="Proteomes" id="UP001150266">
    <property type="component" value="Unassembled WGS sequence"/>
</dbReference>
<feature type="compositionally biased region" description="Basic and acidic residues" evidence="5">
    <location>
        <begin position="112"/>
        <end position="137"/>
    </location>
</feature>
<proteinExistence type="inferred from homology"/>
<dbReference type="GO" id="GO:1990817">
    <property type="term" value="F:poly(A) RNA polymerase activity"/>
    <property type="evidence" value="ECO:0007669"/>
    <property type="project" value="UniProtKB-EC"/>
</dbReference>
<sequence length="821" mass="91495">MVHESSILVAGPSSLPSAESSRRSKTKRKRSIVETSEPSSSTSTSKSKHPQNDDESRPKSRKKKSRAKDKIKGKRKLDVDALEMGSAPHGNASFDNETDFIALMDSDEDEESARIRDREAKGKGKKKELGKSLESERSRRKHSPRRSLDSPDDRGKNRDRDRDWERDRDKDRKRKGRQKTPEREWDRGKRRDHDRDRRRYDQPISASVRSIRDRKLPWLEGLDLFGCHNVAELLHMEVEAFTNWISPSPVEDEIRSLLVHQITSAITSRFQDAEVYPFGSYATKLYLPTGDIDLVVLSDTMRITDKHVVLRSLAEVIKRNGIAYNVSIIAKAKVPIVKFVTTHGHIPVDISINQGNGTVGANVVNGFLRDMSTSTTASHPKLEGSIALRALVMITKTFLSQRSMNEVYTGGLGSYSIVSLVISFLQMHPKIRRGEIDADQNLGVLLIEFFELYGSFFNYDNVGMSVRDGGTYFNKRQRGWYNDSSNYKGKGGPSSLSIEDPIDISNDISSGSYGFAKVRATFAGAHSILTATAYLKAGILSARRSGQTTKLRPDDYYRLEEMSLLSHIIDINQDIINHRRIVQEVYDTRILHNLLNVKPRVIVVEDKPSIKTLTLSNGHHSPAMTSHDPAHGESAPGTSNQNPIDLEEGEISMVISSSPQENNLDGVNTDEEEGENQNSRDERKFDSEDDSGKYDISGRQPPKKRLKTGGPMDTHTVEALYITDSDDDEDNDDDASSESELDSVAAEEAEYDLDVIDAEISANIDNAEDKVGGDTVPSEPVNVVGQAGKKPSSNGGNGKKRSYWLSKGVVSESIDDVENED</sequence>
<dbReference type="GO" id="GO:0031499">
    <property type="term" value="C:TRAMP complex"/>
    <property type="evidence" value="ECO:0007669"/>
    <property type="project" value="TreeGrafter"/>
</dbReference>
<dbReference type="SUPFAM" id="SSF81301">
    <property type="entry name" value="Nucleotidyltransferase"/>
    <property type="match status" value="1"/>
</dbReference>
<feature type="compositionally biased region" description="Basic and acidic residues" evidence="5">
    <location>
        <begin position="146"/>
        <end position="170"/>
    </location>
</feature>
<feature type="compositionally biased region" description="Acidic residues" evidence="5">
    <location>
        <begin position="724"/>
        <end position="746"/>
    </location>
</feature>
<accession>A0A9W9ABJ2</accession>
<dbReference type="Pfam" id="PF22600">
    <property type="entry name" value="MTPAP-like_central"/>
    <property type="match status" value="1"/>
</dbReference>
<dbReference type="InterPro" id="IPR043519">
    <property type="entry name" value="NT_sf"/>
</dbReference>
<gene>
    <name evidence="8" type="ORF">J3R30DRAFT_3481689</name>
</gene>
<dbReference type="CDD" id="cd05402">
    <property type="entry name" value="NT_PAP_TUTase"/>
    <property type="match status" value="1"/>
</dbReference>
<evidence type="ECO:0000259" key="7">
    <source>
        <dbReference type="Pfam" id="PF22600"/>
    </source>
</evidence>
<evidence type="ECO:0000256" key="5">
    <source>
        <dbReference type="SAM" id="MobiDB-lite"/>
    </source>
</evidence>
<feature type="region of interest" description="Disordered" evidence="5">
    <location>
        <begin position="613"/>
        <end position="644"/>
    </location>
</feature>
<dbReference type="Gene3D" id="3.30.460.10">
    <property type="entry name" value="Beta Polymerase, domain 2"/>
    <property type="match status" value="1"/>
</dbReference>
<evidence type="ECO:0000313" key="8">
    <source>
        <dbReference type="EMBL" id="KAJ4478411.1"/>
    </source>
</evidence>
<dbReference type="InterPro" id="IPR054708">
    <property type="entry name" value="MTPAP-like_central"/>
</dbReference>
<dbReference type="SUPFAM" id="SSF81631">
    <property type="entry name" value="PAP/OAS1 substrate-binding domain"/>
    <property type="match status" value="1"/>
</dbReference>
<feature type="compositionally biased region" description="Basic residues" evidence="5">
    <location>
        <begin position="59"/>
        <end position="75"/>
    </location>
</feature>
<keyword evidence="3" id="KW-0479">Metal-binding</keyword>
<protein>
    <recommendedName>
        <fullName evidence="2">polynucleotide adenylyltransferase</fullName>
        <ecNumber evidence="2">2.7.7.19</ecNumber>
    </recommendedName>
</protein>
<evidence type="ECO:0000259" key="6">
    <source>
        <dbReference type="Pfam" id="PF03828"/>
    </source>
</evidence>
<dbReference type="InterPro" id="IPR002058">
    <property type="entry name" value="PAP_assoc"/>
</dbReference>
<dbReference type="InterPro" id="IPR045862">
    <property type="entry name" value="Trf4-like"/>
</dbReference>
<evidence type="ECO:0000313" key="9">
    <source>
        <dbReference type="Proteomes" id="UP001150266"/>
    </source>
</evidence>
<dbReference type="GO" id="GO:0010605">
    <property type="term" value="P:negative regulation of macromolecule metabolic process"/>
    <property type="evidence" value="ECO:0007669"/>
    <property type="project" value="UniProtKB-ARBA"/>
</dbReference>
<dbReference type="PANTHER" id="PTHR23092:SF15">
    <property type="entry name" value="INACTIVE NON-CANONICAL POLY(A) RNA POLYMERASE PROTEIN TRF4-2-RELATED"/>
    <property type="match status" value="1"/>
</dbReference>
<feature type="domain" description="PAP-associated" evidence="6">
    <location>
        <begin position="441"/>
        <end position="506"/>
    </location>
</feature>
<dbReference type="EC" id="2.7.7.19" evidence="2"/>
<dbReference type="AlphaFoldDB" id="A0A9W9ABJ2"/>
<feature type="region of interest" description="Disordered" evidence="5">
    <location>
        <begin position="766"/>
        <end position="821"/>
    </location>
</feature>
<dbReference type="PANTHER" id="PTHR23092">
    <property type="entry name" value="POLY(A) RNA POLYMERASE"/>
    <property type="match status" value="1"/>
</dbReference>
<reference evidence="8" key="1">
    <citation type="submission" date="2022-08" db="EMBL/GenBank/DDBJ databases">
        <title>A Global Phylogenomic Analysis of the Shiitake Genus Lentinula.</title>
        <authorList>
            <consortium name="DOE Joint Genome Institute"/>
            <person name="Sierra-Patev S."/>
            <person name="Min B."/>
            <person name="Naranjo-Ortiz M."/>
            <person name="Looney B."/>
            <person name="Konkel Z."/>
            <person name="Slot J.C."/>
            <person name="Sakamoto Y."/>
            <person name="Steenwyk J.L."/>
            <person name="Rokas A."/>
            <person name="Carro J."/>
            <person name="Camarero S."/>
            <person name="Ferreira P."/>
            <person name="Molpeceres G."/>
            <person name="Ruiz-Duenas F.J."/>
            <person name="Serrano A."/>
            <person name="Henrissat B."/>
            <person name="Drula E."/>
            <person name="Hughes K.W."/>
            <person name="Mata J.L."/>
            <person name="Ishikawa N.K."/>
            <person name="Vargas-Isla R."/>
            <person name="Ushijima S."/>
            <person name="Smith C.A."/>
            <person name="Ahrendt S."/>
            <person name="Andreopoulos W."/>
            <person name="He G."/>
            <person name="Labutti K."/>
            <person name="Lipzen A."/>
            <person name="Ng V."/>
            <person name="Riley R."/>
            <person name="Sandor L."/>
            <person name="Barry K."/>
            <person name="Martinez A.T."/>
            <person name="Xiao Y."/>
            <person name="Gibbons J.G."/>
            <person name="Terashima K."/>
            <person name="Grigoriev I.V."/>
            <person name="Hibbett D.S."/>
        </authorList>
    </citation>
    <scope>NUCLEOTIDE SEQUENCE</scope>
    <source>
        <strain evidence="8">JLM2183</strain>
    </source>
</reference>
<organism evidence="8 9">
    <name type="scientific">Lentinula aciculospora</name>
    <dbReference type="NCBI Taxonomy" id="153920"/>
    <lineage>
        <taxon>Eukaryota</taxon>
        <taxon>Fungi</taxon>
        <taxon>Dikarya</taxon>
        <taxon>Basidiomycota</taxon>
        <taxon>Agaricomycotina</taxon>
        <taxon>Agaricomycetes</taxon>
        <taxon>Agaricomycetidae</taxon>
        <taxon>Agaricales</taxon>
        <taxon>Marasmiineae</taxon>
        <taxon>Omphalotaceae</taxon>
        <taxon>Lentinula</taxon>
    </lineage>
</organism>
<dbReference type="GO" id="GO:0043634">
    <property type="term" value="P:polyadenylation-dependent ncRNA catabolic process"/>
    <property type="evidence" value="ECO:0007669"/>
    <property type="project" value="TreeGrafter"/>
</dbReference>
<feature type="region of interest" description="Disordered" evidence="5">
    <location>
        <begin position="658"/>
        <end position="746"/>
    </location>
</feature>
<comment type="caution">
    <text evidence="8">The sequence shown here is derived from an EMBL/GenBank/DDBJ whole genome shotgun (WGS) entry which is preliminary data.</text>
</comment>
<keyword evidence="4" id="KW-0460">Magnesium</keyword>
<name>A0A9W9ABJ2_9AGAR</name>
<feature type="region of interest" description="Disordered" evidence="5">
    <location>
        <begin position="1"/>
        <end position="201"/>
    </location>
</feature>
<dbReference type="GO" id="GO:0005730">
    <property type="term" value="C:nucleolus"/>
    <property type="evidence" value="ECO:0007669"/>
    <property type="project" value="TreeGrafter"/>
</dbReference>
<evidence type="ECO:0000256" key="4">
    <source>
        <dbReference type="ARBA" id="ARBA00022842"/>
    </source>
</evidence>
<dbReference type="OrthoDB" id="273917at2759"/>
<feature type="domain" description="Poly(A) RNA polymerase mitochondrial-like central palm" evidence="7">
    <location>
        <begin position="235"/>
        <end position="357"/>
    </location>
</feature>
<evidence type="ECO:0000256" key="2">
    <source>
        <dbReference type="ARBA" id="ARBA00012388"/>
    </source>
</evidence>
<keyword evidence="9" id="KW-1185">Reference proteome</keyword>
<dbReference type="GO" id="GO:0046872">
    <property type="term" value="F:metal ion binding"/>
    <property type="evidence" value="ECO:0007669"/>
    <property type="project" value="UniProtKB-KW"/>
</dbReference>
<evidence type="ECO:0000256" key="3">
    <source>
        <dbReference type="ARBA" id="ARBA00022723"/>
    </source>
</evidence>